<protein>
    <submittedName>
        <fullName evidence="1">DUF4931 domain-containing protein</fullName>
    </submittedName>
</protein>
<comment type="caution">
    <text evidence="1">The sequence shown here is derived from an EMBL/GenBank/DDBJ whole genome shotgun (WGS) entry which is preliminary data.</text>
</comment>
<evidence type="ECO:0000313" key="2">
    <source>
        <dbReference type="Proteomes" id="UP000229500"/>
    </source>
</evidence>
<accession>A0A2M8L5Z8</accession>
<dbReference type="AlphaFoldDB" id="A0A2M8L5Z8"/>
<dbReference type="Gene3D" id="3.30.428.10">
    <property type="entry name" value="HIT-like"/>
    <property type="match status" value="1"/>
</dbReference>
<evidence type="ECO:0000313" key="1">
    <source>
        <dbReference type="EMBL" id="PJE69264.1"/>
    </source>
</evidence>
<sequence>WHWTILPKTAIPAGFEIGTRMEISTIEPEKAAEYLRKQ</sequence>
<name>A0A2M8L5Z8_9BACT</name>
<gene>
    <name evidence="1" type="ORF">COU96_00660</name>
</gene>
<reference evidence="2" key="1">
    <citation type="submission" date="2017-09" db="EMBL/GenBank/DDBJ databases">
        <title>Depth-based differentiation of microbial function through sediment-hosted aquifers and enrichment of novel symbionts in the deep terrestrial subsurface.</title>
        <authorList>
            <person name="Probst A.J."/>
            <person name="Ladd B."/>
            <person name="Jarett J.K."/>
            <person name="Geller-Mcgrath D.E."/>
            <person name="Sieber C.M.K."/>
            <person name="Emerson J.B."/>
            <person name="Anantharaman K."/>
            <person name="Thomas B.C."/>
            <person name="Malmstrom R."/>
            <person name="Stieglmeier M."/>
            <person name="Klingl A."/>
            <person name="Woyke T."/>
            <person name="Ryan C.M."/>
            <person name="Banfield J.F."/>
        </authorList>
    </citation>
    <scope>NUCLEOTIDE SEQUENCE [LARGE SCALE GENOMIC DNA]</scope>
</reference>
<dbReference type="EMBL" id="PFEL01000031">
    <property type="protein sequence ID" value="PJE69264.1"/>
    <property type="molecule type" value="Genomic_DNA"/>
</dbReference>
<proteinExistence type="predicted"/>
<dbReference type="InterPro" id="IPR036265">
    <property type="entry name" value="HIT-like_sf"/>
</dbReference>
<dbReference type="Proteomes" id="UP000229500">
    <property type="component" value="Unassembled WGS sequence"/>
</dbReference>
<organism evidence="1 2">
    <name type="scientific">Candidatus Shapirobacteria bacterium CG10_big_fil_rev_8_21_14_0_10_38_14</name>
    <dbReference type="NCBI Taxonomy" id="1974483"/>
    <lineage>
        <taxon>Bacteria</taxon>
        <taxon>Candidatus Shapironibacteriota</taxon>
    </lineage>
</organism>
<feature type="non-terminal residue" evidence="1">
    <location>
        <position position="1"/>
    </location>
</feature>